<sequence length="140" mass="15876">MLMRKARLWWLVGVLPMLAACENSAVALSIEGKEHALTLIREQPYFWDDEVRQFVVVARLPHCQKKVRIHPGRAVMQDMAVYEAGYQLWALQQGGRWYLASTEQCLVQDWENPDGAPPGTAVGRFHLKDGVPVFSATARE</sequence>
<dbReference type="EMBL" id="QKOE01000001">
    <property type="protein sequence ID" value="PZA18330.1"/>
    <property type="molecule type" value="Genomic_DNA"/>
</dbReference>
<comment type="caution">
    <text evidence="2">The sequence shown here is derived from an EMBL/GenBank/DDBJ whole genome shotgun (WGS) entry which is preliminary data.</text>
</comment>
<dbReference type="PROSITE" id="PS51257">
    <property type="entry name" value="PROKAR_LIPOPROTEIN"/>
    <property type="match status" value="1"/>
</dbReference>
<keyword evidence="3" id="KW-1185">Reference proteome</keyword>
<keyword evidence="1" id="KW-0732">Signal</keyword>
<reference evidence="2 3" key="1">
    <citation type="submission" date="2018-06" db="EMBL/GenBank/DDBJ databases">
        <title>Azoarcus communis strain SWub3 genome.</title>
        <authorList>
            <person name="Zorraquino Salvo V."/>
            <person name="Toubiana D."/>
            <person name="Blumwald E."/>
        </authorList>
    </citation>
    <scope>NUCLEOTIDE SEQUENCE [LARGE SCALE GENOMIC DNA]</scope>
    <source>
        <strain evidence="2 3">SWub3</strain>
    </source>
</reference>
<dbReference type="Proteomes" id="UP000248259">
    <property type="component" value="Unassembled WGS sequence"/>
</dbReference>
<gene>
    <name evidence="2" type="ORF">DNK49_02025</name>
</gene>
<accession>A0A323V2R9</accession>
<evidence type="ECO:0000313" key="2">
    <source>
        <dbReference type="EMBL" id="PZA18330.1"/>
    </source>
</evidence>
<evidence type="ECO:0000256" key="1">
    <source>
        <dbReference type="SAM" id="SignalP"/>
    </source>
</evidence>
<dbReference type="OrthoDB" id="5297723at2"/>
<organism evidence="2 3">
    <name type="scientific">Parazoarcus communis SWub3 = DSM 12120</name>
    <dbReference type="NCBI Taxonomy" id="1121029"/>
    <lineage>
        <taxon>Bacteria</taxon>
        <taxon>Pseudomonadati</taxon>
        <taxon>Pseudomonadota</taxon>
        <taxon>Betaproteobacteria</taxon>
        <taxon>Rhodocyclales</taxon>
        <taxon>Zoogloeaceae</taxon>
        <taxon>Parazoarcus</taxon>
    </lineage>
</organism>
<evidence type="ECO:0000313" key="3">
    <source>
        <dbReference type="Proteomes" id="UP000248259"/>
    </source>
</evidence>
<protein>
    <recommendedName>
        <fullName evidence="4">Lipoprotein</fullName>
    </recommendedName>
</protein>
<name>A0A323V2R9_9RHOO</name>
<evidence type="ECO:0008006" key="4">
    <source>
        <dbReference type="Google" id="ProtNLM"/>
    </source>
</evidence>
<dbReference type="AlphaFoldDB" id="A0A323V2R9"/>
<feature type="chain" id="PRO_5016286951" description="Lipoprotein" evidence="1">
    <location>
        <begin position="20"/>
        <end position="140"/>
    </location>
</feature>
<dbReference type="RefSeq" id="WP_110522631.1">
    <property type="nucleotide sequence ID" value="NZ_QKOE01000001.1"/>
</dbReference>
<proteinExistence type="predicted"/>
<feature type="signal peptide" evidence="1">
    <location>
        <begin position="1"/>
        <end position="19"/>
    </location>
</feature>